<keyword evidence="9" id="KW-0539">Nucleus</keyword>
<evidence type="ECO:0000256" key="4">
    <source>
        <dbReference type="ARBA" id="ARBA00022499"/>
    </source>
</evidence>
<feature type="compositionally biased region" description="Basic residues" evidence="10">
    <location>
        <begin position="539"/>
        <end position="548"/>
    </location>
</feature>
<proteinExistence type="predicted"/>
<feature type="region of interest" description="Disordered" evidence="10">
    <location>
        <begin position="175"/>
        <end position="215"/>
    </location>
</feature>
<dbReference type="PROSITE" id="PS50827">
    <property type="entry name" value="DDT"/>
    <property type="match status" value="1"/>
</dbReference>
<dbReference type="EMBL" id="JADFTS010000002">
    <property type="protein sequence ID" value="KAF9618267.1"/>
    <property type="molecule type" value="Genomic_DNA"/>
</dbReference>
<keyword evidence="6" id="KW-0832">Ubl conjugation</keyword>
<dbReference type="Pfam" id="PF00009">
    <property type="entry name" value="GTP_EFTU"/>
    <property type="match status" value="1"/>
</dbReference>
<evidence type="ECO:0000259" key="11">
    <source>
        <dbReference type="PROSITE" id="PS50827"/>
    </source>
</evidence>
<dbReference type="Proteomes" id="UP000631114">
    <property type="component" value="Unassembled WGS sequence"/>
</dbReference>
<accession>A0A835IKT2</accession>
<dbReference type="GO" id="GO:0005525">
    <property type="term" value="F:GTP binding"/>
    <property type="evidence" value="ECO:0007669"/>
    <property type="project" value="InterPro"/>
</dbReference>
<evidence type="ECO:0000256" key="8">
    <source>
        <dbReference type="ARBA" id="ARBA00023163"/>
    </source>
</evidence>
<gene>
    <name evidence="12" type="ORF">IFM89_000902</name>
</gene>
<keyword evidence="3" id="KW-0963">Cytoplasm</keyword>
<feature type="compositionally biased region" description="Basic and acidic residues" evidence="10">
    <location>
        <begin position="638"/>
        <end position="660"/>
    </location>
</feature>
<protein>
    <recommendedName>
        <fullName evidence="11">DDT domain-containing protein</fullName>
    </recommendedName>
</protein>
<dbReference type="GO" id="GO:0006355">
    <property type="term" value="P:regulation of DNA-templated transcription"/>
    <property type="evidence" value="ECO:0007669"/>
    <property type="project" value="InterPro"/>
</dbReference>
<evidence type="ECO:0000256" key="9">
    <source>
        <dbReference type="ARBA" id="ARBA00023242"/>
    </source>
</evidence>
<comment type="caution">
    <text evidence="12">The sequence shown here is derived from an EMBL/GenBank/DDBJ whole genome shotgun (WGS) entry which is preliminary data.</text>
</comment>
<dbReference type="GO" id="GO:0003924">
    <property type="term" value="F:GTPase activity"/>
    <property type="evidence" value="ECO:0007669"/>
    <property type="project" value="InterPro"/>
</dbReference>
<keyword evidence="5" id="KW-0597">Phosphoprotein</keyword>
<feature type="compositionally biased region" description="Polar residues" evidence="10">
    <location>
        <begin position="626"/>
        <end position="637"/>
    </location>
</feature>
<evidence type="ECO:0000256" key="6">
    <source>
        <dbReference type="ARBA" id="ARBA00022843"/>
    </source>
</evidence>
<reference evidence="12 13" key="1">
    <citation type="submission" date="2020-10" db="EMBL/GenBank/DDBJ databases">
        <title>The Coptis chinensis genome and diversification of protoberbering-type alkaloids.</title>
        <authorList>
            <person name="Wang B."/>
            <person name="Shu S."/>
            <person name="Song C."/>
            <person name="Liu Y."/>
        </authorList>
    </citation>
    <scope>NUCLEOTIDE SEQUENCE [LARGE SCALE GENOMIC DNA]</scope>
    <source>
        <strain evidence="12">HL-2020</strain>
        <tissue evidence="12">Leaf</tissue>
    </source>
</reference>
<dbReference type="InterPro" id="IPR018866">
    <property type="entry name" value="Znf-4CXXC_R1"/>
</dbReference>
<feature type="domain" description="DDT" evidence="11">
    <location>
        <begin position="683"/>
        <end position="748"/>
    </location>
</feature>
<evidence type="ECO:0000256" key="3">
    <source>
        <dbReference type="ARBA" id="ARBA00022490"/>
    </source>
</evidence>
<dbReference type="PANTHER" id="PTHR31169:SF8">
    <property type="entry name" value="ZINC-FINGER DOMAIN OF MONOAMINE-OXIDASE A REPRESSOR R1 PROTEIN"/>
    <property type="match status" value="1"/>
</dbReference>
<dbReference type="PANTHER" id="PTHR31169">
    <property type="entry name" value="OS05G0300700 PROTEIN"/>
    <property type="match status" value="1"/>
</dbReference>
<dbReference type="OrthoDB" id="298344at2759"/>
<feature type="region of interest" description="Disordered" evidence="10">
    <location>
        <begin position="590"/>
        <end position="666"/>
    </location>
</feature>
<dbReference type="InterPro" id="IPR027417">
    <property type="entry name" value="P-loop_NTPase"/>
</dbReference>
<name>A0A835IKT2_9MAGN</name>
<organism evidence="12 13">
    <name type="scientific">Coptis chinensis</name>
    <dbReference type="NCBI Taxonomy" id="261450"/>
    <lineage>
        <taxon>Eukaryota</taxon>
        <taxon>Viridiplantae</taxon>
        <taxon>Streptophyta</taxon>
        <taxon>Embryophyta</taxon>
        <taxon>Tracheophyta</taxon>
        <taxon>Spermatophyta</taxon>
        <taxon>Magnoliopsida</taxon>
        <taxon>Ranunculales</taxon>
        <taxon>Ranunculaceae</taxon>
        <taxon>Coptidoideae</taxon>
        <taxon>Coptis</taxon>
    </lineage>
</organism>
<keyword evidence="13" id="KW-1185">Reference proteome</keyword>
<dbReference type="GO" id="GO:0005634">
    <property type="term" value="C:nucleus"/>
    <property type="evidence" value="ECO:0007669"/>
    <property type="project" value="UniProtKB-SubCell"/>
</dbReference>
<dbReference type="InterPro" id="IPR024752">
    <property type="entry name" value="Myb/SANT-like_dom"/>
</dbReference>
<dbReference type="InterPro" id="IPR018501">
    <property type="entry name" value="DDT_dom"/>
</dbReference>
<dbReference type="Gene3D" id="3.40.50.300">
    <property type="entry name" value="P-loop containing nucleotide triphosphate hydrolases"/>
    <property type="match status" value="1"/>
</dbReference>
<keyword evidence="8" id="KW-0804">Transcription</keyword>
<dbReference type="Pfam" id="PF12776">
    <property type="entry name" value="Myb_DNA-bind_3"/>
    <property type="match status" value="1"/>
</dbReference>
<feature type="compositionally biased region" description="Basic residues" evidence="10">
    <location>
        <begin position="600"/>
        <end position="611"/>
    </location>
</feature>
<evidence type="ECO:0000256" key="1">
    <source>
        <dbReference type="ARBA" id="ARBA00004123"/>
    </source>
</evidence>
<dbReference type="SMART" id="SM00571">
    <property type="entry name" value="DDT"/>
    <property type="match status" value="1"/>
</dbReference>
<dbReference type="InterPro" id="IPR040221">
    <property type="entry name" value="CDCA7/CDA7L"/>
</dbReference>
<comment type="subcellular location">
    <subcellularLocation>
        <location evidence="2">Cytoplasm</location>
    </subcellularLocation>
    <subcellularLocation>
        <location evidence="1">Nucleus</location>
    </subcellularLocation>
</comment>
<evidence type="ECO:0000256" key="10">
    <source>
        <dbReference type="SAM" id="MobiDB-lite"/>
    </source>
</evidence>
<evidence type="ECO:0000256" key="5">
    <source>
        <dbReference type="ARBA" id="ARBA00022553"/>
    </source>
</evidence>
<evidence type="ECO:0000256" key="2">
    <source>
        <dbReference type="ARBA" id="ARBA00004496"/>
    </source>
</evidence>
<evidence type="ECO:0000313" key="13">
    <source>
        <dbReference type="Proteomes" id="UP000631114"/>
    </source>
</evidence>
<dbReference type="AlphaFoldDB" id="A0A835IKT2"/>
<evidence type="ECO:0000256" key="7">
    <source>
        <dbReference type="ARBA" id="ARBA00023015"/>
    </source>
</evidence>
<dbReference type="GO" id="GO:0005737">
    <property type="term" value="C:cytoplasm"/>
    <property type="evidence" value="ECO:0007669"/>
    <property type="project" value="UniProtKB-SubCell"/>
</dbReference>
<sequence length="978" mass="109512">MVFRNVSARTLTVTPSSLLNCMRKGVGVIGNREHLHPGLKAGNGWKDYTINGVISEVNKIAHKEITKVHVQNRLKTMSKFKDAYYKLMSFSGFGYNPESQTMDANPIVWEEALKVHSQLKSYMGKPMPKLLEWVEVLGNKTATSRRMAIVTSATDDANASNGVPLQQEQQDPLLGENGQLHDFPSLDESAVPATSETSPTSHSSAEKLPQTKKRNRSMGHDILMATMLNGAAIMDGALLLIAANESCPQPQTSEHLAAFDIMQLNHIIILQNKVDLVQEDVAINQHEAIQTLIKHSVADGAPIIPISGQLKYNIDVVCEYIVRKIPVPVRDLEMRLRQSPNGSSKRVLSPPTVDEMEEKTKKAKNMSHVRLKHNAQMQEYSTSASLLPRKRTKSPGVRVIGGRIYDSQNGKTCHQCRQKTMDFVAACKGERGNKACTIKFCHKCLINRYGEKAEEVDQLDDWKCPKCRGICNCSFCMKRRGHQPTGMLIHTAKATGFGSVSEMLIVNVPPEKENSSDGKDDLIPQLKSLTSAREGRKLKENKRKKLKHSNVDDDVVDGSKGDDKKLKRGSKKAYFSSGIDLNTIPHKEEEIDERVDDNTHKKRQNKLKKSAQTKGRGAKSEKNTEEPPNSSVTSLKSTENEKDNIEDMPKATTDCKHTTEPDADIPLPQGINLATVAEIQLPAEDVGPALQFLEFCSAFEEILKLKEGEPESVLRELTAGCSRRRSQYSSVAQFNIHLISLIQKDMGEEYPLSQTSSGSSWFQALGKCISESQCAFKEFSLDCFNHVMSLSFRDFRGWIHKQKERLVKRGKEAKLKVLAARDKERRLKQQMQDDVAKAIISRNGAPLSISEHESLISRIKDEAAKAHAEKLEAIELVPKKIQMSNAVRTDPILLNENGLIFWRLRGCSAEPNILLQDVGRRDSDRAEDKWFVYNPEQKKAVETYISHQRTRELTSIQSLAERASAFVIVFDQILLCFL</sequence>
<evidence type="ECO:0000313" key="12">
    <source>
        <dbReference type="EMBL" id="KAF9618267.1"/>
    </source>
</evidence>
<dbReference type="SUPFAM" id="SSF52540">
    <property type="entry name" value="P-loop containing nucleoside triphosphate hydrolases"/>
    <property type="match status" value="1"/>
</dbReference>
<feature type="region of interest" description="Disordered" evidence="10">
    <location>
        <begin position="533"/>
        <end position="570"/>
    </location>
</feature>
<feature type="compositionally biased region" description="Polar residues" evidence="10">
    <location>
        <begin position="192"/>
        <end position="203"/>
    </location>
</feature>
<keyword evidence="7" id="KW-0805">Transcription regulation</keyword>
<keyword evidence="4" id="KW-1017">Isopeptide bond</keyword>
<dbReference type="InterPro" id="IPR000795">
    <property type="entry name" value="T_Tr_GTP-bd_dom"/>
</dbReference>
<dbReference type="Pfam" id="PF10497">
    <property type="entry name" value="zf-4CXXC_R1"/>
    <property type="match status" value="1"/>
</dbReference>